<evidence type="ECO:0000256" key="1">
    <source>
        <dbReference type="SAM" id="Phobius"/>
    </source>
</evidence>
<keyword evidence="1" id="KW-0812">Transmembrane</keyword>
<evidence type="ECO:0000313" key="2">
    <source>
        <dbReference type="EMBL" id="MCD8742384.1"/>
    </source>
</evidence>
<dbReference type="EMBL" id="JAJPWV010000006">
    <property type="protein sequence ID" value="MCD8742384.1"/>
    <property type="molecule type" value="Genomic_DNA"/>
</dbReference>
<feature type="transmembrane region" description="Helical" evidence="1">
    <location>
        <begin position="13"/>
        <end position="36"/>
    </location>
</feature>
<keyword evidence="1" id="KW-0472">Membrane</keyword>
<accession>A0ABS8U5J5</accession>
<gene>
    <name evidence="2" type="ORF">LT679_17370</name>
</gene>
<keyword evidence="1" id="KW-1133">Transmembrane helix</keyword>
<evidence type="ECO:0000313" key="3">
    <source>
        <dbReference type="Proteomes" id="UP001199919"/>
    </source>
</evidence>
<feature type="transmembrane region" description="Helical" evidence="1">
    <location>
        <begin position="70"/>
        <end position="88"/>
    </location>
</feature>
<dbReference type="RefSeq" id="WP_232178941.1">
    <property type="nucleotide sequence ID" value="NZ_JAJPWV010000006.1"/>
</dbReference>
<keyword evidence="3" id="KW-1185">Reference proteome</keyword>
<protein>
    <submittedName>
        <fullName evidence="2">Uncharacterized protein</fullName>
    </submittedName>
</protein>
<sequence>MGQFLTELFFGPLIINMLVGAVRFIGICVLYFWGVIRQLFQPDRKLYSVKELWNADFNKKDPVMMSAEKSGQIITGLYFSGICLFVILY</sequence>
<proteinExistence type="predicted"/>
<organism evidence="2 3">
    <name type="scientific">Mucilaginibacter roseus</name>
    <dbReference type="NCBI Taxonomy" id="1528868"/>
    <lineage>
        <taxon>Bacteria</taxon>
        <taxon>Pseudomonadati</taxon>
        <taxon>Bacteroidota</taxon>
        <taxon>Sphingobacteriia</taxon>
        <taxon>Sphingobacteriales</taxon>
        <taxon>Sphingobacteriaceae</taxon>
        <taxon>Mucilaginibacter</taxon>
    </lineage>
</organism>
<dbReference type="Proteomes" id="UP001199919">
    <property type="component" value="Unassembled WGS sequence"/>
</dbReference>
<reference evidence="2 3" key="1">
    <citation type="submission" date="2021-12" db="EMBL/GenBank/DDBJ databases">
        <title>Mucilaginibacter roseus genome.</title>
        <authorList>
            <person name="Ferreira J.R."/>
            <person name="Newman J.D."/>
        </authorList>
    </citation>
    <scope>NUCLEOTIDE SEQUENCE [LARGE SCALE GENOMIC DNA]</scope>
    <source>
        <strain evidence="2 3">LMG 28454</strain>
    </source>
</reference>
<name>A0ABS8U5J5_9SPHI</name>
<comment type="caution">
    <text evidence="2">The sequence shown here is derived from an EMBL/GenBank/DDBJ whole genome shotgun (WGS) entry which is preliminary data.</text>
</comment>